<dbReference type="InterPro" id="IPR044861">
    <property type="entry name" value="IPNS-like_FE2OG_OXY"/>
</dbReference>
<dbReference type="GO" id="GO:0046872">
    <property type="term" value="F:metal ion binding"/>
    <property type="evidence" value="ECO:0007669"/>
    <property type="project" value="UniProtKB-KW"/>
</dbReference>
<dbReference type="RefSeq" id="XP_021807481.1">
    <property type="nucleotide sequence ID" value="XM_021951789.1"/>
</dbReference>
<evidence type="ECO:0000256" key="3">
    <source>
        <dbReference type="ARBA" id="ARBA00022723"/>
    </source>
</evidence>
<keyword evidence="4 6" id="KW-0560">Oxidoreductase</keyword>
<comment type="cofactor">
    <cofactor evidence="1">
        <name>Fe cation</name>
        <dbReference type="ChEBI" id="CHEBI:24875"/>
    </cofactor>
</comment>
<keyword evidence="5 6" id="KW-0408">Iron</keyword>
<gene>
    <name evidence="9" type="primary">LOC110751333</name>
</gene>
<comment type="similarity">
    <text evidence="2 6">Belongs to the iron/ascorbate-dependent oxidoreductase family.</text>
</comment>
<evidence type="ECO:0000256" key="1">
    <source>
        <dbReference type="ARBA" id="ARBA00001962"/>
    </source>
</evidence>
<dbReference type="PANTHER" id="PTHR10209:SF123">
    <property type="entry name" value="FE2OG DIOXYGENASE DOMAIN-CONTAINING PROTEIN"/>
    <property type="match status" value="1"/>
</dbReference>
<evidence type="ECO:0000256" key="6">
    <source>
        <dbReference type="RuleBase" id="RU003682"/>
    </source>
</evidence>
<evidence type="ECO:0000256" key="4">
    <source>
        <dbReference type="ARBA" id="ARBA00023002"/>
    </source>
</evidence>
<feature type="domain" description="Fe2OG dioxygenase" evidence="7">
    <location>
        <begin position="171"/>
        <end position="272"/>
    </location>
</feature>
<dbReference type="Gene3D" id="2.60.120.330">
    <property type="entry name" value="B-lactam Antibiotic, Isopenicillin N Synthase, Chain"/>
    <property type="match status" value="1"/>
</dbReference>
<protein>
    <submittedName>
        <fullName evidence="9">1-aminocyclopropane-1-carboxylate oxidase homolog 1-like</fullName>
    </submittedName>
</protein>
<dbReference type="InterPro" id="IPR026992">
    <property type="entry name" value="DIOX_N"/>
</dbReference>
<evidence type="ECO:0000313" key="9">
    <source>
        <dbReference type="RefSeq" id="XP_021807481.1"/>
    </source>
</evidence>
<keyword evidence="3 6" id="KW-0479">Metal-binding</keyword>
<dbReference type="SUPFAM" id="SSF51197">
    <property type="entry name" value="Clavaminate synthase-like"/>
    <property type="match status" value="1"/>
</dbReference>
<reference evidence="9" key="1">
    <citation type="submission" date="2025-08" db="UniProtKB">
        <authorList>
            <consortium name="RefSeq"/>
        </authorList>
    </citation>
    <scope>IDENTIFICATION</scope>
</reference>
<dbReference type="PANTHER" id="PTHR10209">
    <property type="entry name" value="OXIDOREDUCTASE, 2OG-FE II OXYGENASE FAMILY PROTEIN"/>
    <property type="match status" value="1"/>
</dbReference>
<evidence type="ECO:0000259" key="7">
    <source>
        <dbReference type="PROSITE" id="PS51471"/>
    </source>
</evidence>
<dbReference type="FunFam" id="2.60.120.330:FF:000005">
    <property type="entry name" value="1-aminocyclopropane-1-carboxylate oxidase homolog 1"/>
    <property type="match status" value="1"/>
</dbReference>
<dbReference type="Pfam" id="PF03171">
    <property type="entry name" value="2OG-FeII_Oxy"/>
    <property type="match status" value="1"/>
</dbReference>
<accession>A0A6P5S229</accession>
<keyword evidence="8" id="KW-1185">Reference proteome</keyword>
<evidence type="ECO:0000313" key="8">
    <source>
        <dbReference type="Proteomes" id="UP000515124"/>
    </source>
</evidence>
<dbReference type="GO" id="GO:0051213">
    <property type="term" value="F:dioxygenase activity"/>
    <property type="evidence" value="ECO:0007669"/>
    <property type="project" value="UniProtKB-ARBA"/>
</dbReference>
<dbReference type="Pfam" id="PF14226">
    <property type="entry name" value="DIOX_N"/>
    <property type="match status" value="1"/>
</dbReference>
<dbReference type="InterPro" id="IPR005123">
    <property type="entry name" value="Oxoglu/Fe-dep_dioxygenase_dom"/>
</dbReference>
<dbReference type="Proteomes" id="UP000515124">
    <property type="component" value="Unplaced"/>
</dbReference>
<dbReference type="KEGG" id="pavi:110751333"/>
<dbReference type="PROSITE" id="PS51471">
    <property type="entry name" value="FE2OG_OXY"/>
    <property type="match status" value="1"/>
</dbReference>
<dbReference type="AlphaFoldDB" id="A0A6P5S229"/>
<name>A0A6P5S229_PRUAV</name>
<organism evidence="8 9">
    <name type="scientific">Prunus avium</name>
    <name type="common">Cherry</name>
    <name type="synonym">Cerasus avium</name>
    <dbReference type="NCBI Taxonomy" id="42229"/>
    <lineage>
        <taxon>Eukaryota</taxon>
        <taxon>Viridiplantae</taxon>
        <taxon>Streptophyta</taxon>
        <taxon>Embryophyta</taxon>
        <taxon>Tracheophyta</taxon>
        <taxon>Spermatophyta</taxon>
        <taxon>Magnoliopsida</taxon>
        <taxon>eudicotyledons</taxon>
        <taxon>Gunneridae</taxon>
        <taxon>Pentapetalae</taxon>
        <taxon>rosids</taxon>
        <taxon>fabids</taxon>
        <taxon>Rosales</taxon>
        <taxon>Rosaceae</taxon>
        <taxon>Amygdaloideae</taxon>
        <taxon>Amygdaleae</taxon>
        <taxon>Prunus</taxon>
    </lineage>
</organism>
<evidence type="ECO:0000256" key="5">
    <source>
        <dbReference type="ARBA" id="ARBA00023004"/>
    </source>
</evidence>
<evidence type="ECO:0000256" key="2">
    <source>
        <dbReference type="ARBA" id="ARBA00008056"/>
    </source>
</evidence>
<sequence>MMATTRADERQGSVSQLSIPTIDLKGIHSNSVLRTEIVEQIRDACEKWGFFQVQNGIPVEILDRMLHGIREFHEQDSDLKKQLCSKDAGNKEQYMSNNRFFKSSQGNSRDTFVCYMAPDPTKPADELPSVCRDIVNEYSKLVMDLGFTLFELLSEALGLNPNQLKDAYMDCAEGLSIMGHYYPPCPETKLTMGTNKHTDGSFITLLLQDQVGGLQVLYENQWIDVPPTHGALVVNVGDLLQLISNDKFISVNHRVLAQSVGPRVSVPTFFRPHAENPKVYGPIKELLSEENPQIYRETSVKDYLKYYLSELVKGNSALEHFKL</sequence>
<dbReference type="GeneID" id="110751333"/>
<dbReference type="Gramene" id="Pav_sc0000027.1_g430.1.br:mrna">
    <property type="protein sequence ID" value="Pav_sc0000027.1_g430.1.br:mrna"/>
    <property type="gene ID" value="Pav_sc0000027.1_g430.1.br"/>
</dbReference>
<dbReference type="InterPro" id="IPR027443">
    <property type="entry name" value="IPNS-like_sf"/>
</dbReference>
<proteinExistence type="inferred from homology"/>